<evidence type="ECO:0000256" key="3">
    <source>
        <dbReference type="ARBA" id="ARBA00022692"/>
    </source>
</evidence>
<feature type="transmembrane region" description="Helical" evidence="6">
    <location>
        <begin position="124"/>
        <end position="142"/>
    </location>
</feature>
<feature type="transmembrane region" description="Helical" evidence="6">
    <location>
        <begin position="94"/>
        <end position="115"/>
    </location>
</feature>
<dbReference type="InterPro" id="IPR050638">
    <property type="entry name" value="AA-Vitamin_Transporters"/>
</dbReference>
<evidence type="ECO:0000256" key="1">
    <source>
        <dbReference type="ARBA" id="ARBA00004141"/>
    </source>
</evidence>
<keyword evidence="3 6" id="KW-0812">Transmembrane</keyword>
<comment type="similarity">
    <text evidence="2">Belongs to the EamA transporter family.</text>
</comment>
<dbReference type="EMBL" id="BDJK01000006">
    <property type="protein sequence ID" value="GAV21869.1"/>
    <property type="molecule type" value="Genomic_DNA"/>
</dbReference>
<dbReference type="GO" id="GO:0016020">
    <property type="term" value="C:membrane"/>
    <property type="evidence" value="ECO:0007669"/>
    <property type="project" value="UniProtKB-SubCell"/>
</dbReference>
<keyword evidence="4 6" id="KW-1133">Transmembrane helix</keyword>
<protein>
    <submittedName>
        <fullName evidence="8">EamA family transporter</fullName>
    </submittedName>
</protein>
<feature type="domain" description="EamA" evidence="7">
    <location>
        <begin position="150"/>
        <end position="282"/>
    </location>
</feature>
<evidence type="ECO:0000313" key="9">
    <source>
        <dbReference type="Proteomes" id="UP000187485"/>
    </source>
</evidence>
<dbReference type="PANTHER" id="PTHR32322">
    <property type="entry name" value="INNER MEMBRANE TRANSPORTER"/>
    <property type="match status" value="1"/>
</dbReference>
<sequence>MNMSYLYLGITVVLFSTYEVVGRALAELVNPFQLNFLRFFFGGFILLPIALSNMKRKNIKLTGSDFLFASLIGLLNVVLSMSFLQIGINMTKASLAAAIFSSNPLFVMLFAYFILDEKLNFQKILGLFIGLVGVVIVFYKDLELGTSYVYGIIMLILAAVTYGLYTVLGKRFSQKTDSVIMNCFSFIMGSIFLLPIILIKHYPIFSLPPKAILPMAYLTFFVTGLAYYTYFLGLTSIGAGNGSLVFFLKPVLAGFFAWIFLNEKITIELVAGTLIVLLGIFLAQRAGRERIGEIKKDLKVFEKVTFNS</sequence>
<feature type="transmembrane region" description="Helical" evidence="6">
    <location>
        <begin position="66"/>
        <end position="88"/>
    </location>
</feature>
<organism evidence="8 9">
    <name type="scientific">Carboxydothermus pertinax</name>
    <dbReference type="NCBI Taxonomy" id="870242"/>
    <lineage>
        <taxon>Bacteria</taxon>
        <taxon>Bacillati</taxon>
        <taxon>Bacillota</taxon>
        <taxon>Clostridia</taxon>
        <taxon>Thermoanaerobacterales</taxon>
        <taxon>Thermoanaerobacteraceae</taxon>
        <taxon>Carboxydothermus</taxon>
    </lineage>
</organism>
<dbReference type="Gene3D" id="1.10.3730.20">
    <property type="match status" value="1"/>
</dbReference>
<dbReference type="InterPro" id="IPR037185">
    <property type="entry name" value="EmrE-like"/>
</dbReference>
<dbReference type="Proteomes" id="UP000187485">
    <property type="component" value="Unassembled WGS sequence"/>
</dbReference>
<feature type="domain" description="EamA" evidence="7">
    <location>
        <begin position="5"/>
        <end position="138"/>
    </location>
</feature>
<comment type="subcellular location">
    <subcellularLocation>
        <location evidence="1">Membrane</location>
        <topology evidence="1">Multi-pass membrane protein</topology>
    </subcellularLocation>
</comment>
<dbReference type="Pfam" id="PF00892">
    <property type="entry name" value="EamA"/>
    <property type="match status" value="2"/>
</dbReference>
<feature type="transmembrane region" description="Helical" evidence="6">
    <location>
        <begin position="179"/>
        <end position="199"/>
    </location>
</feature>
<name>A0A1L8CSS4_9THEO</name>
<feature type="transmembrane region" description="Helical" evidence="6">
    <location>
        <begin position="211"/>
        <end position="232"/>
    </location>
</feature>
<dbReference type="STRING" id="870242.cpu_03790"/>
<feature type="transmembrane region" description="Helical" evidence="6">
    <location>
        <begin position="244"/>
        <end position="261"/>
    </location>
</feature>
<dbReference type="InterPro" id="IPR000620">
    <property type="entry name" value="EamA_dom"/>
</dbReference>
<proteinExistence type="inferred from homology"/>
<evidence type="ECO:0000313" key="8">
    <source>
        <dbReference type="EMBL" id="GAV21869.1"/>
    </source>
</evidence>
<evidence type="ECO:0000256" key="6">
    <source>
        <dbReference type="SAM" id="Phobius"/>
    </source>
</evidence>
<evidence type="ECO:0000256" key="4">
    <source>
        <dbReference type="ARBA" id="ARBA00022989"/>
    </source>
</evidence>
<evidence type="ECO:0000256" key="5">
    <source>
        <dbReference type="ARBA" id="ARBA00023136"/>
    </source>
</evidence>
<feature type="transmembrane region" description="Helical" evidence="6">
    <location>
        <begin position="148"/>
        <end position="167"/>
    </location>
</feature>
<keyword evidence="9" id="KW-1185">Reference proteome</keyword>
<feature type="transmembrane region" description="Helical" evidence="6">
    <location>
        <begin position="267"/>
        <end position="286"/>
    </location>
</feature>
<dbReference type="OrthoDB" id="9813604at2"/>
<evidence type="ECO:0000259" key="7">
    <source>
        <dbReference type="Pfam" id="PF00892"/>
    </source>
</evidence>
<dbReference type="SUPFAM" id="SSF103481">
    <property type="entry name" value="Multidrug resistance efflux transporter EmrE"/>
    <property type="match status" value="2"/>
</dbReference>
<keyword evidence="5 6" id="KW-0472">Membrane</keyword>
<evidence type="ECO:0000256" key="2">
    <source>
        <dbReference type="ARBA" id="ARBA00007362"/>
    </source>
</evidence>
<reference evidence="9" key="1">
    <citation type="submission" date="2016-12" db="EMBL/GenBank/DDBJ databases">
        <title>Draft Genome Sequences od Carboxydothermus pertinax and islandicus, Hydrogenogenic Carboxydotrophic Bacteria.</title>
        <authorList>
            <person name="Fukuyama Y."/>
            <person name="Ohmae K."/>
            <person name="Yoneda Y."/>
            <person name="Yoshida T."/>
            <person name="Sako Y."/>
        </authorList>
    </citation>
    <scope>NUCLEOTIDE SEQUENCE [LARGE SCALE GENOMIC DNA]</scope>
    <source>
        <strain evidence="9">Ug1</strain>
    </source>
</reference>
<gene>
    <name evidence="8" type="ORF">cpu_03790</name>
</gene>
<dbReference type="PANTHER" id="PTHR32322:SF2">
    <property type="entry name" value="EAMA DOMAIN-CONTAINING PROTEIN"/>
    <property type="match status" value="1"/>
</dbReference>
<comment type="caution">
    <text evidence="8">The sequence shown here is derived from an EMBL/GenBank/DDBJ whole genome shotgun (WGS) entry which is preliminary data.</text>
</comment>
<accession>A0A1L8CSS4</accession>
<dbReference type="AlphaFoldDB" id="A0A1L8CSS4"/>
<feature type="transmembrane region" description="Helical" evidence="6">
    <location>
        <begin position="36"/>
        <end position="54"/>
    </location>
</feature>